<feature type="signal peptide" evidence="1">
    <location>
        <begin position="1"/>
        <end position="27"/>
    </location>
</feature>
<dbReference type="Gene3D" id="3.40.50.300">
    <property type="entry name" value="P-loop containing nucleotide triphosphate hydrolases"/>
    <property type="match status" value="1"/>
</dbReference>
<gene>
    <name evidence="2" type="ORF">RMAR1173_LOCUS4921</name>
</gene>
<evidence type="ECO:0000313" key="2">
    <source>
        <dbReference type="EMBL" id="CAD9672163.1"/>
    </source>
</evidence>
<keyword evidence="1" id="KW-0732">Signal</keyword>
<evidence type="ECO:0008006" key="3">
    <source>
        <dbReference type="Google" id="ProtNLM"/>
    </source>
</evidence>
<accession>A0A7S2W830</accession>
<dbReference type="AlphaFoldDB" id="A0A7S2W830"/>
<protein>
    <recommendedName>
        <fullName evidence="3">Sulfotransferase domain-containing protein</fullName>
    </recommendedName>
</protein>
<evidence type="ECO:0000256" key="1">
    <source>
        <dbReference type="SAM" id="SignalP"/>
    </source>
</evidence>
<dbReference type="SUPFAM" id="SSF52540">
    <property type="entry name" value="P-loop containing nucleoside triphosphate hydrolases"/>
    <property type="match status" value="1"/>
</dbReference>
<organism evidence="2">
    <name type="scientific">Rhizochromulina marina</name>
    <dbReference type="NCBI Taxonomy" id="1034831"/>
    <lineage>
        <taxon>Eukaryota</taxon>
        <taxon>Sar</taxon>
        <taxon>Stramenopiles</taxon>
        <taxon>Ochrophyta</taxon>
        <taxon>Dictyochophyceae</taxon>
        <taxon>Rhizochromulinales</taxon>
        <taxon>Rhizochromulina</taxon>
    </lineage>
</organism>
<proteinExistence type="predicted"/>
<dbReference type="InterPro" id="IPR027417">
    <property type="entry name" value="P-loop_NTPase"/>
</dbReference>
<name>A0A7S2W830_9STRA</name>
<dbReference type="EMBL" id="HBHJ01007661">
    <property type="protein sequence ID" value="CAD9672163.1"/>
    <property type="molecule type" value="Transcribed_RNA"/>
</dbReference>
<sequence>MVMCWSRQGPRWRIILVVLVWAVVALAGDHSQSQEPELPNCGELIQPRSLHGMGRNCSKVVMLGMQGSGSTFVWQILEAVVQRLDAVMGRKIDTLKVHFLNRVNDRSIDGRCIVSTYRDFRDVICSHARRGGSQGLPACIGCDSTELEQREILVRTLGRLFHKGGQAQQLMDVDGRGALLLRYEHFVHCSDVLVDVLGYWLGVDLSESGDDYPEWKDRVLQDSSIEKNLQRAEELGHSFRKYDPQTGIHGRHISNGGKVGGWRTCMTPAVQAHVRNQLGSYLDFFNYTDWDTDTPV</sequence>
<feature type="chain" id="PRO_5031095105" description="Sulfotransferase domain-containing protein" evidence="1">
    <location>
        <begin position="28"/>
        <end position="296"/>
    </location>
</feature>
<reference evidence="2" key="1">
    <citation type="submission" date="2021-01" db="EMBL/GenBank/DDBJ databases">
        <authorList>
            <person name="Corre E."/>
            <person name="Pelletier E."/>
            <person name="Niang G."/>
            <person name="Scheremetjew M."/>
            <person name="Finn R."/>
            <person name="Kale V."/>
            <person name="Holt S."/>
            <person name="Cochrane G."/>
            <person name="Meng A."/>
            <person name="Brown T."/>
            <person name="Cohen L."/>
        </authorList>
    </citation>
    <scope>NUCLEOTIDE SEQUENCE</scope>
    <source>
        <strain evidence="2">CCMP1243</strain>
    </source>
</reference>